<dbReference type="PANTHER" id="PTHR30461">
    <property type="entry name" value="DNA-INVERTASE FROM LAMBDOID PROPHAGE"/>
    <property type="match status" value="1"/>
</dbReference>
<dbReference type="InterPro" id="IPR011109">
    <property type="entry name" value="DNA_bind_recombinase_dom"/>
</dbReference>
<evidence type="ECO:0000313" key="3">
    <source>
        <dbReference type="Proteomes" id="UP000199228"/>
    </source>
</evidence>
<dbReference type="Pfam" id="PF00239">
    <property type="entry name" value="Resolvase"/>
    <property type="match status" value="1"/>
</dbReference>
<dbReference type="GO" id="GO:0003677">
    <property type="term" value="F:DNA binding"/>
    <property type="evidence" value="ECO:0007669"/>
    <property type="project" value="InterPro"/>
</dbReference>
<dbReference type="InterPro" id="IPR050639">
    <property type="entry name" value="SSR_resolvase"/>
</dbReference>
<dbReference type="SMART" id="SM00857">
    <property type="entry name" value="Resolvase"/>
    <property type="match status" value="1"/>
</dbReference>
<dbReference type="InterPro" id="IPR006119">
    <property type="entry name" value="Resolv_N"/>
</dbReference>
<dbReference type="PROSITE" id="PS51737">
    <property type="entry name" value="RECOMBINASE_DNA_BIND"/>
    <property type="match status" value="1"/>
</dbReference>
<dbReference type="Gene3D" id="3.90.1750.20">
    <property type="entry name" value="Putative Large Serine Recombinase, Chain B, Domain 2"/>
    <property type="match status" value="1"/>
</dbReference>
<evidence type="ECO:0000259" key="1">
    <source>
        <dbReference type="PROSITE" id="PS51737"/>
    </source>
</evidence>
<dbReference type="OrthoDB" id="9784557at2"/>
<protein>
    <submittedName>
        <fullName evidence="2">Site-specific DNA recombinase</fullName>
    </submittedName>
</protein>
<dbReference type="PANTHER" id="PTHR30461:SF23">
    <property type="entry name" value="DNA RECOMBINASE-RELATED"/>
    <property type="match status" value="1"/>
</dbReference>
<dbReference type="Pfam" id="PF07508">
    <property type="entry name" value="Recombinase"/>
    <property type="match status" value="1"/>
</dbReference>
<reference evidence="2 3" key="1">
    <citation type="submission" date="2016-10" db="EMBL/GenBank/DDBJ databases">
        <authorList>
            <person name="de Groot N.N."/>
        </authorList>
    </citation>
    <scope>NUCLEOTIDE SEQUENCE [LARGE SCALE GENOMIC DNA]</scope>
    <source>
        <strain evidence="2 3">DSM 3217</strain>
    </source>
</reference>
<dbReference type="InterPro" id="IPR025827">
    <property type="entry name" value="Zn_ribbon_recom_dom"/>
</dbReference>
<dbReference type="STRING" id="1732.SAMN02910417_00874"/>
<dbReference type="GO" id="GO:0000150">
    <property type="term" value="F:DNA strand exchange activity"/>
    <property type="evidence" value="ECO:0007669"/>
    <property type="project" value="InterPro"/>
</dbReference>
<dbReference type="SUPFAM" id="SSF53041">
    <property type="entry name" value="Resolvase-like"/>
    <property type="match status" value="1"/>
</dbReference>
<keyword evidence="3" id="KW-1185">Reference proteome</keyword>
<gene>
    <name evidence="2" type="ORF">SAMN02910417_00874</name>
</gene>
<feature type="domain" description="Recombinase" evidence="1">
    <location>
        <begin position="167"/>
        <end position="272"/>
    </location>
</feature>
<dbReference type="Gene3D" id="3.40.50.1390">
    <property type="entry name" value="Resolvase, N-terminal catalytic domain"/>
    <property type="match status" value="1"/>
</dbReference>
<proteinExistence type="predicted"/>
<organism evidence="2 3">
    <name type="scientific">Eubacterium oxidoreducens</name>
    <dbReference type="NCBI Taxonomy" id="1732"/>
    <lineage>
        <taxon>Bacteria</taxon>
        <taxon>Bacillati</taxon>
        <taxon>Bacillota</taxon>
        <taxon>Clostridia</taxon>
        <taxon>Eubacteriales</taxon>
        <taxon>Eubacteriaceae</taxon>
        <taxon>Eubacterium</taxon>
    </lineage>
</organism>
<dbReference type="Proteomes" id="UP000199228">
    <property type="component" value="Unassembled WGS sequence"/>
</dbReference>
<dbReference type="AlphaFoldDB" id="A0A1G6AR39"/>
<dbReference type="RefSeq" id="WP_090172574.1">
    <property type="nucleotide sequence ID" value="NZ_FMXR01000006.1"/>
</dbReference>
<sequence>MARAKRFTQNPGNTAIAYYRYSSSAQKDTSIDQQRKAAIEYAQKHDLTIIKEYAEPAMSGTRYDRPQLQLMLREVVRLRPAYLILWKTDRLSRDQYDGPIIKNALRAAGVKTVYVAEYIPENDEGSAVIMESLYQAMAAQFAIQHAKNVLRGIEFAQENCLYWGRTIFGYKGKPDSKYEIDEEKAPIVRKIYNDYANGVPMKTIVDSLNSSGIKSVRNKDMTINSVHRILTNTSYIGEYHIGDTSIAGGMPRIIDDELFFQVQKMLKKNKRGGERKKYASDDNNTIVDYWLTDKLVCGYCGDHLHGMSGTSKQGNLYYYYSCNNHRKKKDHCSKKNIRKEKLEAYVLFFLSELIQDSTIRLSIAQKCYEYHENQSEDFESCENALKASIADIDKKLNNIMKAIEQGIFNETTSQRMNELEVQKYSLSEEIERTKLRKASKLKLEDVIRYLDVFALDMNDTSSRAVVLDYLIDKIYVYDDKIVITLFYTDDRRTINYEELDDILANRKVIDEILSGETFDIEQNSNPIADTMLKSLIGDNEDFFALGVR</sequence>
<dbReference type="CDD" id="cd00338">
    <property type="entry name" value="Ser_Recombinase"/>
    <property type="match status" value="1"/>
</dbReference>
<dbReference type="Pfam" id="PF13408">
    <property type="entry name" value="Zn_ribbon_recom"/>
    <property type="match status" value="1"/>
</dbReference>
<accession>A0A1G6AR39</accession>
<name>A0A1G6AR39_EUBOX</name>
<dbReference type="InterPro" id="IPR038109">
    <property type="entry name" value="DNA_bind_recomb_sf"/>
</dbReference>
<dbReference type="EMBL" id="FMXR01000006">
    <property type="protein sequence ID" value="SDB10858.1"/>
    <property type="molecule type" value="Genomic_DNA"/>
</dbReference>
<dbReference type="InterPro" id="IPR036162">
    <property type="entry name" value="Resolvase-like_N_sf"/>
</dbReference>
<evidence type="ECO:0000313" key="2">
    <source>
        <dbReference type="EMBL" id="SDB10858.1"/>
    </source>
</evidence>